<name>A0A194X551_MOLSC</name>
<feature type="compositionally biased region" description="Polar residues" evidence="1">
    <location>
        <begin position="258"/>
        <end position="267"/>
    </location>
</feature>
<reference evidence="2 3" key="1">
    <citation type="submission" date="2015-10" db="EMBL/GenBank/DDBJ databases">
        <title>Full genome of DAOMC 229536 Phialocephala scopiformis, a fungal endophyte of spruce producing the potent anti-insectan compound rugulosin.</title>
        <authorList>
            <consortium name="DOE Joint Genome Institute"/>
            <person name="Walker A.K."/>
            <person name="Frasz S.L."/>
            <person name="Seifert K.A."/>
            <person name="Miller J.D."/>
            <person name="Mondo S.J."/>
            <person name="Labutti K."/>
            <person name="Lipzen A."/>
            <person name="Dockter R."/>
            <person name="Kennedy M."/>
            <person name="Grigoriev I.V."/>
            <person name="Spatafora J.W."/>
        </authorList>
    </citation>
    <scope>NUCLEOTIDE SEQUENCE [LARGE SCALE GENOMIC DNA]</scope>
    <source>
        <strain evidence="2 3">CBS 120377</strain>
    </source>
</reference>
<proteinExistence type="predicted"/>
<evidence type="ECO:0000313" key="2">
    <source>
        <dbReference type="EMBL" id="KUJ15310.1"/>
    </source>
</evidence>
<dbReference type="GeneID" id="28824930"/>
<feature type="compositionally biased region" description="Acidic residues" evidence="1">
    <location>
        <begin position="144"/>
        <end position="155"/>
    </location>
</feature>
<dbReference type="Proteomes" id="UP000070700">
    <property type="component" value="Unassembled WGS sequence"/>
</dbReference>
<feature type="compositionally biased region" description="Basic and acidic residues" evidence="1">
    <location>
        <begin position="119"/>
        <end position="134"/>
    </location>
</feature>
<feature type="compositionally biased region" description="Acidic residues" evidence="1">
    <location>
        <begin position="82"/>
        <end position="94"/>
    </location>
</feature>
<dbReference type="OrthoDB" id="5419162at2759"/>
<accession>A0A194X551</accession>
<keyword evidence="3" id="KW-1185">Reference proteome</keyword>
<sequence length="317" mass="34536">MDFDELHEDASAMAAAMGFSTFGSHKPPAKKRKFNPATDAFVSGQELESIDRGGKKGKGSGGNTMPLGKVRQFGVERRNEDEIGLDVDDEEDGESFATTRIDLPAERNHVEVSGNGAMRSERREGGTTDKERLPIRRASHNGGNEDEIGLDEDEDGVMEKAQNEEENDGPAYIVTSEPAPIEAVPPLDPEAVEMQARIDALLASIEEGPPPEENPITQSHLPPPPLDLPAKPTFMDQGFGVGSQRGGRGRQGRGAFSDTASVASSRQSHGEKNPRWFEGYYDPTFNENPWRVLEVEKGMESVGTWLGLKDRPGLSHE</sequence>
<dbReference type="KEGG" id="psco:LY89DRAFT_686080"/>
<dbReference type="InParanoid" id="A0A194X551"/>
<protein>
    <submittedName>
        <fullName evidence="2">Uncharacterized protein</fullName>
    </submittedName>
</protein>
<dbReference type="EMBL" id="KQ947418">
    <property type="protein sequence ID" value="KUJ15310.1"/>
    <property type="molecule type" value="Genomic_DNA"/>
</dbReference>
<feature type="region of interest" description="Disordered" evidence="1">
    <location>
        <begin position="205"/>
        <end position="280"/>
    </location>
</feature>
<organism evidence="2 3">
    <name type="scientific">Mollisia scopiformis</name>
    <name type="common">Conifer needle endophyte fungus</name>
    <name type="synonym">Phialocephala scopiformis</name>
    <dbReference type="NCBI Taxonomy" id="149040"/>
    <lineage>
        <taxon>Eukaryota</taxon>
        <taxon>Fungi</taxon>
        <taxon>Dikarya</taxon>
        <taxon>Ascomycota</taxon>
        <taxon>Pezizomycotina</taxon>
        <taxon>Leotiomycetes</taxon>
        <taxon>Helotiales</taxon>
        <taxon>Mollisiaceae</taxon>
        <taxon>Mollisia</taxon>
    </lineage>
</organism>
<feature type="region of interest" description="Disordered" evidence="1">
    <location>
        <begin position="20"/>
        <end position="155"/>
    </location>
</feature>
<gene>
    <name evidence="2" type="ORF">LY89DRAFT_686080</name>
</gene>
<dbReference type="AlphaFoldDB" id="A0A194X551"/>
<evidence type="ECO:0000313" key="3">
    <source>
        <dbReference type="Proteomes" id="UP000070700"/>
    </source>
</evidence>
<evidence type="ECO:0000256" key="1">
    <source>
        <dbReference type="SAM" id="MobiDB-lite"/>
    </source>
</evidence>
<dbReference type="RefSeq" id="XP_018069665.1">
    <property type="nucleotide sequence ID" value="XM_018215204.1"/>
</dbReference>